<dbReference type="EMBL" id="NMPZ01000033">
    <property type="protein sequence ID" value="OXL42759.1"/>
    <property type="molecule type" value="Genomic_DNA"/>
</dbReference>
<reference evidence="2 3" key="1">
    <citation type="submission" date="2017-07" db="EMBL/GenBank/DDBJ databases">
        <title>Draft genome sequence of Prevotella copri isolated from the gut of healthy adult Indian.</title>
        <authorList>
            <person name="Das B."/>
            <person name="Bag S."/>
            <person name="Ghosh T.S."/>
        </authorList>
    </citation>
    <scope>NUCLEOTIDE SEQUENCE [LARGE SCALE GENOMIC DNA]</scope>
    <source>
        <strain evidence="2 3">Indica</strain>
    </source>
</reference>
<accession>A0AA91THD7</accession>
<protein>
    <recommendedName>
        <fullName evidence="1">Outer membrane protein beta-barrel domain-containing protein</fullName>
    </recommendedName>
</protein>
<evidence type="ECO:0000313" key="2">
    <source>
        <dbReference type="EMBL" id="OXL42759.1"/>
    </source>
</evidence>
<gene>
    <name evidence="2" type="ORF">CFT61_14855</name>
</gene>
<sequence>MNSSNVCFGQDSIRIDTVKSVTLNEVVVKAKKHNLYSDVYYINPDIRKGTMSVYDLLAKLPGVDYNKLANAISVYSDAKVIIEVNGVPASKDYLQALAPTDVAKIEVVRLPSARYKMLGYHYTIRIALKDDYKGNAIAFNNFTIVSPENGNNIIANEQPNMRYLYSNKNIDFNAGYGMATIHWNYPVAYSKQYAGVISQDVFDTFEDEPNEHKGNVTHNVAANLNWRIGKKQQIALSGNYEWNSNFDEQKYTGTQWLSMGKIASIDEQNAESLKSSDIKSYVIYKNSMLDKLNVYASLGVEYLSGKQRNTFLENGLLTSSQYSKNSKRYIHGEFDAKSQMSDALLFNFGYIGSFCKYEVSDVEQRLSLLENANNHQVFYTYFDYKMTERLLAHVGTGLGYVSQTGMETNWKKWILLPQVSVSFVPNDNMQLSLDYQTTVAAPKLYQLSTNKTSVDTWLKSQGNPSLKASTSHSFSIMGTFWDKLQVGGLYEYEHNSIEQLYNKETDNTYVQTFANANKKGFGLWVSYSWDILKNLTWENTISGQILKVYLDRLNNKCSNLSYLSTLSWWSDKMRTNFSLEYRHQMIKNPLLDGWEHYGQDLWQAAVNKMFWKNRVSVSLMYIPPFRFGIRREQKSVISTDFMDIQKRQSMRTYDNTLLLRVRFRLDNRKKTHRNEYKELFMDENKKGKGLL</sequence>
<name>A0AA91THD7_9BACT</name>
<evidence type="ECO:0000313" key="3">
    <source>
        <dbReference type="Proteomes" id="UP000215155"/>
    </source>
</evidence>
<dbReference type="InterPro" id="IPR041700">
    <property type="entry name" value="OMP_b-brl_3"/>
</dbReference>
<feature type="domain" description="Outer membrane protein beta-barrel" evidence="1">
    <location>
        <begin position="405"/>
        <end position="652"/>
    </location>
</feature>
<dbReference type="SUPFAM" id="SSF56935">
    <property type="entry name" value="Porins"/>
    <property type="match status" value="1"/>
</dbReference>
<organism evidence="2 3">
    <name type="scientific">Segatella copri</name>
    <dbReference type="NCBI Taxonomy" id="165179"/>
    <lineage>
        <taxon>Bacteria</taxon>
        <taxon>Pseudomonadati</taxon>
        <taxon>Bacteroidota</taxon>
        <taxon>Bacteroidia</taxon>
        <taxon>Bacteroidales</taxon>
        <taxon>Prevotellaceae</taxon>
        <taxon>Segatella</taxon>
    </lineage>
</organism>
<dbReference type="AlphaFoldDB" id="A0AA91THD7"/>
<dbReference type="Pfam" id="PF14905">
    <property type="entry name" value="OMP_b-brl_3"/>
    <property type="match status" value="1"/>
</dbReference>
<dbReference type="Proteomes" id="UP000215155">
    <property type="component" value="Unassembled WGS sequence"/>
</dbReference>
<comment type="caution">
    <text evidence="2">The sequence shown here is derived from an EMBL/GenBank/DDBJ whole genome shotgun (WGS) entry which is preliminary data.</text>
</comment>
<proteinExistence type="predicted"/>
<evidence type="ECO:0000259" key="1">
    <source>
        <dbReference type="Pfam" id="PF14905"/>
    </source>
</evidence>